<gene>
    <name evidence="1" type="ORF">WISP_118795</name>
</gene>
<reference evidence="1" key="1">
    <citation type="submission" date="2019-10" db="EMBL/GenBank/DDBJ databases">
        <authorList>
            <person name="Soares A.E.R."/>
            <person name="Aleixo A."/>
            <person name="Schneider P."/>
            <person name="Miyaki C.Y."/>
            <person name="Schneider M.P."/>
            <person name="Mello C."/>
            <person name="Vasconcelos A.T.R."/>
        </authorList>
    </citation>
    <scope>NUCLEOTIDE SEQUENCE</scope>
    <source>
        <tissue evidence="1">Muscle</tissue>
    </source>
</reference>
<proteinExistence type="predicted"/>
<sequence length="214" mass="24915">MQFNWKLLYPNTPADECCENLGKQTLAPKSTTPANLKISRIKWMELFKQRKEKKREKMKSDVPSLEVFKARNISSCPITNFPCKMSVSMFIQAPFVCFVLMEDAADSGLYQQNSFHAGNCSINQPMLLTMEHSVASWDHLLKMRKMWKSETQLSLQHRLCLFPRTVCLIFCAIFTREVFWNWPRTQRLQEGPDKHPKVFAEASILDDPMECVNE</sequence>
<evidence type="ECO:0000313" key="2">
    <source>
        <dbReference type="Proteomes" id="UP001145742"/>
    </source>
</evidence>
<protein>
    <submittedName>
        <fullName evidence="1">Uncharacterized protein</fullName>
    </submittedName>
</protein>
<comment type="caution">
    <text evidence="1">The sequence shown here is derived from an EMBL/GenBank/DDBJ whole genome shotgun (WGS) entry which is preliminary data.</text>
</comment>
<organism evidence="1 2">
    <name type="scientific">Willisornis vidua</name>
    <name type="common">Xingu scale-backed antbird</name>
    <dbReference type="NCBI Taxonomy" id="1566151"/>
    <lineage>
        <taxon>Eukaryota</taxon>
        <taxon>Metazoa</taxon>
        <taxon>Chordata</taxon>
        <taxon>Craniata</taxon>
        <taxon>Vertebrata</taxon>
        <taxon>Euteleostomi</taxon>
        <taxon>Archelosauria</taxon>
        <taxon>Archosauria</taxon>
        <taxon>Dinosauria</taxon>
        <taxon>Saurischia</taxon>
        <taxon>Theropoda</taxon>
        <taxon>Coelurosauria</taxon>
        <taxon>Aves</taxon>
        <taxon>Neognathae</taxon>
        <taxon>Neoaves</taxon>
        <taxon>Telluraves</taxon>
        <taxon>Australaves</taxon>
        <taxon>Passeriformes</taxon>
        <taxon>Thamnophilidae</taxon>
        <taxon>Willisornis</taxon>
    </lineage>
</organism>
<name>A0ABQ9CY48_9PASS</name>
<dbReference type="EMBL" id="WHWB01034524">
    <property type="protein sequence ID" value="KAJ7408745.1"/>
    <property type="molecule type" value="Genomic_DNA"/>
</dbReference>
<evidence type="ECO:0000313" key="1">
    <source>
        <dbReference type="EMBL" id="KAJ7408745.1"/>
    </source>
</evidence>
<accession>A0ABQ9CY48</accession>
<keyword evidence="2" id="KW-1185">Reference proteome</keyword>
<dbReference type="Proteomes" id="UP001145742">
    <property type="component" value="Unassembled WGS sequence"/>
</dbReference>